<gene>
    <name evidence="1" type="ORF">SAMN04487984_0799</name>
</gene>
<proteinExistence type="predicted"/>
<name>A0A1W1YLK2_9LACT</name>
<evidence type="ECO:0000313" key="1">
    <source>
        <dbReference type="EMBL" id="SMC37024.1"/>
    </source>
</evidence>
<dbReference type="STRING" id="371602.SAMN04487984_0799"/>
<dbReference type="RefSeq" id="WP_084098824.1">
    <property type="nucleotide sequence ID" value="NZ_FWXK01000003.1"/>
</dbReference>
<dbReference type="AlphaFoldDB" id="A0A1W1YLK2"/>
<protein>
    <recommendedName>
        <fullName evidence="3">DUF1033 domain-containing protein</fullName>
    </recommendedName>
</protein>
<keyword evidence="2" id="KW-1185">Reference proteome</keyword>
<dbReference type="InterPro" id="IPR010434">
    <property type="entry name" value="DUF1033"/>
</dbReference>
<organism evidence="1 2">
    <name type="scientific">Aerococcus suis</name>
    <dbReference type="NCBI Taxonomy" id="371602"/>
    <lineage>
        <taxon>Bacteria</taxon>
        <taxon>Bacillati</taxon>
        <taxon>Bacillota</taxon>
        <taxon>Bacilli</taxon>
        <taxon>Lactobacillales</taxon>
        <taxon>Aerococcaceae</taxon>
        <taxon>Aerococcus</taxon>
    </lineage>
</organism>
<dbReference type="Proteomes" id="UP000243884">
    <property type="component" value="Unassembled WGS sequence"/>
</dbReference>
<dbReference type="OrthoDB" id="2389779at2"/>
<evidence type="ECO:0000313" key="2">
    <source>
        <dbReference type="Proteomes" id="UP000243884"/>
    </source>
</evidence>
<dbReference type="EMBL" id="FWXK01000003">
    <property type="protein sequence ID" value="SMC37024.1"/>
    <property type="molecule type" value="Genomic_DNA"/>
</dbReference>
<reference evidence="2" key="1">
    <citation type="submission" date="2017-04" db="EMBL/GenBank/DDBJ databases">
        <authorList>
            <person name="Varghese N."/>
            <person name="Submissions S."/>
        </authorList>
    </citation>
    <scope>NUCLEOTIDE SEQUENCE [LARGE SCALE GENOMIC DNA]</scope>
    <source>
        <strain evidence="2">DSM 21500</strain>
    </source>
</reference>
<accession>A0A1W1YLK2</accession>
<sequence length="109" mass="12954">MTYCVYKTKGFEEPWWLNDDWKNNILDVQQFTTLEAAYHQYTVEKSRLSQQHTHCSERNNHMAAYWNKGDVAYCIPCENDEQLYTGIFIQTDQGTLSDEDLQTLQYLND</sequence>
<evidence type="ECO:0008006" key="3">
    <source>
        <dbReference type="Google" id="ProtNLM"/>
    </source>
</evidence>
<dbReference type="Pfam" id="PF06279">
    <property type="entry name" value="DUF1033"/>
    <property type="match status" value="1"/>
</dbReference>